<dbReference type="PANTHER" id="PTHR34605">
    <property type="entry name" value="PHAGE_INTEGRASE DOMAIN-CONTAINING PROTEIN"/>
    <property type="match status" value="1"/>
</dbReference>
<dbReference type="InterPro" id="IPR052925">
    <property type="entry name" value="Phage_Integrase-like_Recomb"/>
</dbReference>
<evidence type="ECO:0000313" key="1">
    <source>
        <dbReference type="EMBL" id="PLW09761.1"/>
    </source>
</evidence>
<dbReference type="Proteomes" id="UP000235388">
    <property type="component" value="Unassembled WGS sequence"/>
</dbReference>
<keyword evidence="3" id="KW-1185">Reference proteome</keyword>
<accession>A0A2N5S948</accession>
<dbReference type="OrthoDB" id="3254696at2759"/>
<protein>
    <recommendedName>
        <fullName evidence="4">Core-binding (CB) domain-containing protein</fullName>
    </recommendedName>
</protein>
<name>A0A2N5S948_9BASI</name>
<dbReference type="EMBL" id="PGCJ01000452">
    <property type="protein sequence ID" value="PLW28230.1"/>
    <property type="molecule type" value="Genomic_DNA"/>
</dbReference>
<sequence length="179" mass="20252">MNLSKIGKFLKDRTDSKKPSAQDLHVLQGYQWNTLLSYNAAVKKIVKSMEAQGKPSFNLPISADNVYHFVFWAGREEGRQRRQDIAAKMVAKYIYRIKAWHLYHNQCYPLATEARVAVMLRASAKEDAVIPPKDKKKAVMISHLVQLARVLALGGEKEKAVLDLALVTFWGLARLGEIT</sequence>
<dbReference type="PANTHER" id="PTHR34605:SF3">
    <property type="entry name" value="P CELL-TYPE AGGLUTINATION PROTEIN MAP4-LIKE-RELATED"/>
    <property type="match status" value="1"/>
</dbReference>
<gene>
    <name evidence="2" type="ORF">PCANC_22311</name>
    <name evidence="1" type="ORF">PCANC_24036</name>
</gene>
<dbReference type="EMBL" id="PGCJ01001089">
    <property type="protein sequence ID" value="PLW09761.1"/>
    <property type="molecule type" value="Genomic_DNA"/>
</dbReference>
<organism evidence="1 3">
    <name type="scientific">Puccinia coronata f. sp. avenae</name>
    <dbReference type="NCBI Taxonomy" id="200324"/>
    <lineage>
        <taxon>Eukaryota</taxon>
        <taxon>Fungi</taxon>
        <taxon>Dikarya</taxon>
        <taxon>Basidiomycota</taxon>
        <taxon>Pucciniomycotina</taxon>
        <taxon>Pucciniomycetes</taxon>
        <taxon>Pucciniales</taxon>
        <taxon>Pucciniaceae</taxon>
        <taxon>Puccinia</taxon>
    </lineage>
</organism>
<proteinExistence type="predicted"/>
<dbReference type="AlphaFoldDB" id="A0A2N5S948"/>
<evidence type="ECO:0000313" key="3">
    <source>
        <dbReference type="Proteomes" id="UP000235388"/>
    </source>
</evidence>
<evidence type="ECO:0008006" key="4">
    <source>
        <dbReference type="Google" id="ProtNLM"/>
    </source>
</evidence>
<comment type="caution">
    <text evidence="1">The sequence shown here is derived from an EMBL/GenBank/DDBJ whole genome shotgun (WGS) entry which is preliminary data.</text>
</comment>
<reference evidence="1 3" key="1">
    <citation type="submission" date="2017-11" db="EMBL/GenBank/DDBJ databases">
        <title>De novo assembly and phasing of dikaryotic genomes from two isolates of Puccinia coronata f. sp. avenae, the causal agent of oat crown rust.</title>
        <authorList>
            <person name="Miller M.E."/>
            <person name="Zhang Y."/>
            <person name="Omidvar V."/>
            <person name="Sperschneider J."/>
            <person name="Schwessinger B."/>
            <person name="Raley C."/>
            <person name="Palmer J.M."/>
            <person name="Garnica D."/>
            <person name="Upadhyaya N."/>
            <person name="Rathjen J."/>
            <person name="Taylor J.M."/>
            <person name="Park R.F."/>
            <person name="Dodds P.N."/>
            <person name="Hirsch C.D."/>
            <person name="Kianian S.F."/>
            <person name="Figueroa M."/>
        </authorList>
    </citation>
    <scope>NUCLEOTIDE SEQUENCE [LARGE SCALE GENOMIC DNA]</scope>
    <source>
        <strain evidence="1">12NC29</strain>
    </source>
</reference>
<evidence type="ECO:0000313" key="2">
    <source>
        <dbReference type="EMBL" id="PLW28230.1"/>
    </source>
</evidence>